<keyword evidence="1" id="KW-0812">Transmembrane</keyword>
<evidence type="ECO:0000256" key="1">
    <source>
        <dbReference type="SAM" id="Phobius"/>
    </source>
</evidence>
<accession>A0A1G2URC4</accession>
<keyword evidence="1" id="KW-1133">Transmembrane helix</keyword>
<feature type="transmembrane region" description="Helical" evidence="1">
    <location>
        <begin position="12"/>
        <end position="29"/>
    </location>
</feature>
<sequence length="113" mass="12140">MQNISLKNKNILVPILILLALAVMAYFYYRGGDTEMISLDQSADTGPLGQDILILAEKLNILSIDASVFSSVLFTTLVDWSLPLLPEPQGRANPFALIGTDAGSATTLKTSGR</sequence>
<comment type="caution">
    <text evidence="2">The sequence shown here is derived from an EMBL/GenBank/DDBJ whole genome shotgun (WGS) entry which is preliminary data.</text>
</comment>
<organism evidence="2 3">
    <name type="scientific">Candidatus Zambryskibacteria bacterium RIFCSPLOWO2_12_FULL_39_23</name>
    <dbReference type="NCBI Taxonomy" id="1802776"/>
    <lineage>
        <taxon>Bacteria</taxon>
        <taxon>Candidatus Zambryskiibacteriota</taxon>
    </lineage>
</organism>
<proteinExistence type="predicted"/>
<protein>
    <submittedName>
        <fullName evidence="2">Uncharacterized protein</fullName>
    </submittedName>
</protein>
<gene>
    <name evidence="2" type="ORF">A3G99_02655</name>
</gene>
<name>A0A1G2URC4_9BACT</name>
<dbReference type="Proteomes" id="UP000176558">
    <property type="component" value="Unassembled WGS sequence"/>
</dbReference>
<dbReference type="EMBL" id="MHWT01000025">
    <property type="protein sequence ID" value="OHB11941.1"/>
    <property type="molecule type" value="Genomic_DNA"/>
</dbReference>
<evidence type="ECO:0000313" key="2">
    <source>
        <dbReference type="EMBL" id="OHB11941.1"/>
    </source>
</evidence>
<reference evidence="2 3" key="1">
    <citation type="journal article" date="2016" name="Nat. Commun.">
        <title>Thousands of microbial genomes shed light on interconnected biogeochemical processes in an aquifer system.</title>
        <authorList>
            <person name="Anantharaman K."/>
            <person name="Brown C.T."/>
            <person name="Hug L.A."/>
            <person name="Sharon I."/>
            <person name="Castelle C.J."/>
            <person name="Probst A.J."/>
            <person name="Thomas B.C."/>
            <person name="Singh A."/>
            <person name="Wilkins M.J."/>
            <person name="Karaoz U."/>
            <person name="Brodie E.L."/>
            <person name="Williams K.H."/>
            <person name="Hubbard S.S."/>
            <person name="Banfield J.F."/>
        </authorList>
    </citation>
    <scope>NUCLEOTIDE SEQUENCE [LARGE SCALE GENOMIC DNA]</scope>
</reference>
<evidence type="ECO:0000313" key="3">
    <source>
        <dbReference type="Proteomes" id="UP000176558"/>
    </source>
</evidence>
<dbReference type="AlphaFoldDB" id="A0A1G2URC4"/>
<keyword evidence="1" id="KW-0472">Membrane</keyword>